<dbReference type="Proteomes" id="UP000242175">
    <property type="component" value="Chromosome large"/>
</dbReference>
<gene>
    <name evidence="3" type="primary">mlaD</name>
    <name evidence="3" type="ORF">CF386_02245</name>
</gene>
<dbReference type="GO" id="GO:0005548">
    <property type="term" value="F:phospholipid transporter activity"/>
    <property type="evidence" value="ECO:0007669"/>
    <property type="project" value="TreeGrafter"/>
</dbReference>
<dbReference type="RefSeq" id="WP_089072856.1">
    <property type="nucleotide sequence ID" value="NZ_CBCSAM010000005.1"/>
</dbReference>
<feature type="transmembrane region" description="Helical" evidence="1">
    <location>
        <begin position="7"/>
        <end position="27"/>
    </location>
</feature>
<evidence type="ECO:0000259" key="2">
    <source>
        <dbReference type="Pfam" id="PF02470"/>
    </source>
</evidence>
<dbReference type="Pfam" id="PF02470">
    <property type="entry name" value="MlaD"/>
    <property type="match status" value="1"/>
</dbReference>
<reference evidence="3 4" key="1">
    <citation type="journal article" date="2016" name="Int. J. Syst. Evol. Microbiol.">
        <title>Paraphotobacterium marinum gen. nov., sp. nov., a member of the family Vibrionaceae, isolated from surface seawater.</title>
        <authorList>
            <person name="Huang Z."/>
            <person name="Dong C."/>
            <person name="Shao Z."/>
        </authorList>
    </citation>
    <scope>NUCLEOTIDE SEQUENCE [LARGE SCALE GENOMIC DNA]</scope>
    <source>
        <strain evidence="3 4">NSCS20N07D</strain>
    </source>
</reference>
<keyword evidence="1" id="KW-0812">Transmembrane</keyword>
<dbReference type="GO" id="GO:0005543">
    <property type="term" value="F:phospholipid binding"/>
    <property type="evidence" value="ECO:0007669"/>
    <property type="project" value="TreeGrafter"/>
</dbReference>
<evidence type="ECO:0000313" key="4">
    <source>
        <dbReference type="Proteomes" id="UP000242175"/>
    </source>
</evidence>
<accession>A0A220VCJ3</accession>
<dbReference type="InterPro" id="IPR030970">
    <property type="entry name" value="ABC_MlaD"/>
</dbReference>
<name>A0A220VCJ3_9GAMM</name>
<protein>
    <submittedName>
        <fullName evidence="3">Outer membrane lipid asymmetry maintenance protein MlaD</fullName>
    </submittedName>
</protein>
<dbReference type="AlphaFoldDB" id="A0A220VCJ3"/>
<dbReference type="OrthoDB" id="9788420at2"/>
<dbReference type="InterPro" id="IPR003399">
    <property type="entry name" value="Mce/MlaD"/>
</dbReference>
<dbReference type="EMBL" id="CP022355">
    <property type="protein sequence ID" value="ASK77946.1"/>
    <property type="molecule type" value="Genomic_DNA"/>
</dbReference>
<dbReference type="NCBIfam" id="TIGR04430">
    <property type="entry name" value="OM_asym_MlaD"/>
    <property type="match status" value="1"/>
</dbReference>
<keyword evidence="1" id="KW-0472">Membrane</keyword>
<dbReference type="PANTHER" id="PTHR33371:SF4">
    <property type="entry name" value="INTERMEMBRANE PHOSPHOLIPID TRANSPORT SYSTEM BINDING PROTEIN MLAD"/>
    <property type="match status" value="1"/>
</dbReference>
<dbReference type="InterPro" id="IPR052336">
    <property type="entry name" value="MlaD_Phospholipid_Transporter"/>
</dbReference>
<keyword evidence="4" id="KW-1185">Reference proteome</keyword>
<proteinExistence type="predicted"/>
<evidence type="ECO:0000313" key="3">
    <source>
        <dbReference type="EMBL" id="ASK77946.1"/>
    </source>
</evidence>
<dbReference type="PANTHER" id="PTHR33371">
    <property type="entry name" value="INTERMEMBRANE PHOSPHOLIPID TRANSPORT SYSTEM BINDING PROTEIN MLAD-RELATED"/>
    <property type="match status" value="1"/>
</dbReference>
<organism evidence="3 4">
    <name type="scientific">Paraphotobacterium marinum</name>
    <dbReference type="NCBI Taxonomy" id="1755811"/>
    <lineage>
        <taxon>Bacteria</taxon>
        <taxon>Pseudomonadati</taxon>
        <taxon>Pseudomonadota</taxon>
        <taxon>Gammaproteobacteria</taxon>
        <taxon>Vibrionales</taxon>
        <taxon>Vibrionaceae</taxon>
        <taxon>Paraphotobacterium</taxon>
    </lineage>
</organism>
<evidence type="ECO:0000256" key="1">
    <source>
        <dbReference type="SAM" id="Phobius"/>
    </source>
</evidence>
<sequence length="155" mass="16907">MQNHLKLHFWVGLFVCFGLSALLILTFKLSNNNAFSTEPQITLHANFDNIGSLKVRAPVKIGGVVVGEVTSINIDPKTFIPEVSFTIEKKMHLPNSSSASILTSGLLGAQYLAITPGFSDENTEILKNGAYIEDTKSALILEDLIGKILYNINSK</sequence>
<keyword evidence="1" id="KW-1133">Transmembrane helix</keyword>
<feature type="domain" description="Mce/MlaD" evidence="2">
    <location>
        <begin position="41"/>
        <end position="117"/>
    </location>
</feature>
<dbReference type="KEGG" id="pmai:CF386_02245"/>